<accession>A0A821BBD7</accession>
<organism evidence="3 4">
    <name type="scientific">Rotaria socialis</name>
    <dbReference type="NCBI Taxonomy" id="392032"/>
    <lineage>
        <taxon>Eukaryota</taxon>
        <taxon>Metazoa</taxon>
        <taxon>Spiralia</taxon>
        <taxon>Gnathifera</taxon>
        <taxon>Rotifera</taxon>
        <taxon>Eurotatoria</taxon>
        <taxon>Bdelloidea</taxon>
        <taxon>Philodinida</taxon>
        <taxon>Philodinidae</taxon>
        <taxon>Rotaria</taxon>
    </lineage>
</organism>
<evidence type="ECO:0000259" key="2">
    <source>
        <dbReference type="PROSITE" id="PS51340"/>
    </source>
</evidence>
<evidence type="ECO:0000313" key="4">
    <source>
        <dbReference type="Proteomes" id="UP000663873"/>
    </source>
</evidence>
<dbReference type="Proteomes" id="UP000663873">
    <property type="component" value="Unassembled WGS sequence"/>
</dbReference>
<proteinExistence type="predicted"/>
<keyword evidence="4" id="KW-1185">Reference proteome</keyword>
<dbReference type="InterPro" id="IPR005302">
    <property type="entry name" value="MoCF_Sase_C"/>
</dbReference>
<dbReference type="GO" id="GO:0003824">
    <property type="term" value="F:catalytic activity"/>
    <property type="evidence" value="ECO:0007669"/>
    <property type="project" value="InterPro"/>
</dbReference>
<comment type="caution">
    <text evidence="3">The sequence shown here is derived from an EMBL/GenBank/DDBJ whole genome shotgun (WGS) entry which is preliminary data.</text>
</comment>
<dbReference type="GO" id="GO:0030151">
    <property type="term" value="F:molybdenum ion binding"/>
    <property type="evidence" value="ECO:0007669"/>
    <property type="project" value="InterPro"/>
</dbReference>
<dbReference type="GO" id="GO:0030170">
    <property type="term" value="F:pyridoxal phosphate binding"/>
    <property type="evidence" value="ECO:0007669"/>
    <property type="project" value="InterPro"/>
</dbReference>
<sequence>CLLPNVNQETGIRDSQQEPWKTLQT</sequence>
<dbReference type="PROSITE" id="PS51340">
    <property type="entry name" value="MOSC"/>
    <property type="match status" value="1"/>
</dbReference>
<feature type="non-terminal residue" evidence="3">
    <location>
        <position position="1"/>
    </location>
</feature>
<feature type="region of interest" description="Disordered" evidence="1">
    <location>
        <begin position="1"/>
        <end position="25"/>
    </location>
</feature>
<protein>
    <recommendedName>
        <fullName evidence="2">MOSC domain-containing protein</fullName>
    </recommendedName>
</protein>
<evidence type="ECO:0000256" key="1">
    <source>
        <dbReference type="SAM" id="MobiDB-lite"/>
    </source>
</evidence>
<feature type="compositionally biased region" description="Polar residues" evidence="1">
    <location>
        <begin position="1"/>
        <end position="10"/>
    </location>
</feature>
<feature type="domain" description="MOSC" evidence="2">
    <location>
        <begin position="1"/>
        <end position="25"/>
    </location>
</feature>
<dbReference type="EMBL" id="CAJOBP010018279">
    <property type="protein sequence ID" value="CAF4589980.1"/>
    <property type="molecule type" value="Genomic_DNA"/>
</dbReference>
<name>A0A821BBD7_9BILA</name>
<dbReference type="AlphaFoldDB" id="A0A821BBD7"/>
<evidence type="ECO:0000313" key="3">
    <source>
        <dbReference type="EMBL" id="CAF4589980.1"/>
    </source>
</evidence>
<reference evidence="3" key="1">
    <citation type="submission" date="2021-02" db="EMBL/GenBank/DDBJ databases">
        <authorList>
            <person name="Nowell W R."/>
        </authorList>
    </citation>
    <scope>NUCLEOTIDE SEQUENCE</scope>
</reference>
<gene>
    <name evidence="3" type="ORF">UJA718_LOCUS30903</name>
</gene>